<reference evidence="2 3" key="1">
    <citation type="submission" date="2024-01" db="EMBL/GenBank/DDBJ databases">
        <title>Complete genome of Cladobotryum mycophilum ATHUM6906.</title>
        <authorList>
            <person name="Christinaki A.C."/>
            <person name="Myridakis A.I."/>
            <person name="Kouvelis V.N."/>
        </authorList>
    </citation>
    <scope>NUCLEOTIDE SEQUENCE [LARGE SCALE GENOMIC DNA]</scope>
    <source>
        <strain evidence="2 3">ATHUM6906</strain>
    </source>
</reference>
<sequence length="88" mass="9922">MVPGGQFVSAHRRLRTSIKYLSSFFVSNIDTTGGQKSAEPIPETRPDIRRSRPTAYGRSKCAMVIAVEHRRHRLEILPQNLSADETID</sequence>
<organism evidence="2 3">
    <name type="scientific">Cladobotryum mycophilum</name>
    <dbReference type="NCBI Taxonomy" id="491253"/>
    <lineage>
        <taxon>Eukaryota</taxon>
        <taxon>Fungi</taxon>
        <taxon>Dikarya</taxon>
        <taxon>Ascomycota</taxon>
        <taxon>Pezizomycotina</taxon>
        <taxon>Sordariomycetes</taxon>
        <taxon>Hypocreomycetidae</taxon>
        <taxon>Hypocreales</taxon>
        <taxon>Hypocreaceae</taxon>
        <taxon>Cladobotryum</taxon>
    </lineage>
</organism>
<dbReference type="Proteomes" id="UP001338125">
    <property type="component" value="Unassembled WGS sequence"/>
</dbReference>
<name>A0ABR0SP66_9HYPO</name>
<dbReference type="EMBL" id="JAVFKD010000012">
    <property type="protein sequence ID" value="KAK5993973.1"/>
    <property type="molecule type" value="Genomic_DNA"/>
</dbReference>
<accession>A0ABR0SP66</accession>
<evidence type="ECO:0000256" key="1">
    <source>
        <dbReference type="SAM" id="MobiDB-lite"/>
    </source>
</evidence>
<comment type="caution">
    <text evidence="2">The sequence shown here is derived from an EMBL/GenBank/DDBJ whole genome shotgun (WGS) entry which is preliminary data.</text>
</comment>
<protein>
    <submittedName>
        <fullName evidence="2">Uncharacterized protein</fullName>
    </submittedName>
</protein>
<evidence type="ECO:0000313" key="3">
    <source>
        <dbReference type="Proteomes" id="UP001338125"/>
    </source>
</evidence>
<keyword evidence="3" id="KW-1185">Reference proteome</keyword>
<feature type="region of interest" description="Disordered" evidence="1">
    <location>
        <begin position="32"/>
        <end position="54"/>
    </location>
</feature>
<evidence type="ECO:0000313" key="2">
    <source>
        <dbReference type="EMBL" id="KAK5993973.1"/>
    </source>
</evidence>
<proteinExistence type="predicted"/>
<gene>
    <name evidence="2" type="ORF">PT974_07411</name>
</gene>